<feature type="region of interest" description="Disordered" evidence="2">
    <location>
        <begin position="302"/>
        <end position="474"/>
    </location>
</feature>
<feature type="compositionally biased region" description="Basic and acidic residues" evidence="2">
    <location>
        <begin position="404"/>
        <end position="417"/>
    </location>
</feature>
<dbReference type="EMBL" id="CAFZ01000104">
    <property type="protein sequence ID" value="CCA71049.1"/>
    <property type="molecule type" value="Genomic_DNA"/>
</dbReference>
<sequence length="917" mass="100786">MAWNDSKRDGNRNYPSSRRPNDSRPPRSLGSNQRNFVKCRNFDSQTSQEIRACSKYCPFVHPSDPEWYSAPISRSMAPPPVPGYRNHDRGQGSRYNYPASASMNAQDAHIAPSGNFTASVVAAGGGSSDETAESTYYGGESAKAASYRPTGSSANDWDDSWGAGPPVATGWGTVSDKSSGWGLKESKGTKETSKEGSRPKENSPVINSWGSLPPSGPRGGFGWGEDRQSSEASAWDTIRGGSGKGRKVERTNESSSKETSAGGNGWGSVTGESFVSVAGSSGSVAQDTVRYSDIAMVDEGQQASGWGGQVTGQTTSAAVTTTESNTRNDPTAFPASHQERRDSGGHSRAEGIIKPRMTGENAMLQIDIASRWGKKSNEGTARPKPVQPTLEIPKATIEPTAIDESNRDATPRQERSLDSGNPTLASNASKPELTLDLPFTISPLSEAARPGGDNGRNTGSTSTNPRQGPIVSPSYQPMSAVALHVTSPLMSAQTHDGPLEPLSAVSSRGQKPSSLTPRVQEWTARIEVLTRIIDADLARRHLQQSDDSRRHLVARISRKTQLAPAIPVSLSGDMERRKNQAETEYRNAFGLLRSIILKDGGSWWSYPRFEHQQTEEISKLTRETDELKHSVSSVESTFDHSMNVNHSPQEEGELTSILPNAENRLVQIPNIPTEIPSYREMRSEIDHLQVDLRAALARVADKREELPNILEQLLDEVYPSVDLSQVISEVSLDDRVAVLSERYRNLDTSAQQHLRTFKMVRSELQSLGTEASAQIFRLRELQQEREGIETEYREVINRAKTLREQSNSHASLVERLQTRLRSEQTKAQILNPLIPQLVNMATERNQESENFLKSQVEAMRQNAVEEEGRLQSQRQARYQELLSQVANNPALVDMRRVGDRIDQIWTDVISPAPARPS</sequence>
<evidence type="ECO:0000313" key="3">
    <source>
        <dbReference type="EMBL" id="CCA71049.1"/>
    </source>
</evidence>
<proteinExistence type="predicted"/>
<feature type="region of interest" description="Disordered" evidence="2">
    <location>
        <begin position="491"/>
        <end position="518"/>
    </location>
</feature>
<feature type="compositionally biased region" description="Basic and acidic residues" evidence="2">
    <location>
        <begin position="1"/>
        <end position="11"/>
    </location>
</feature>
<dbReference type="AlphaFoldDB" id="G4TIB9"/>
<gene>
    <name evidence="3" type="ORF">PIIN_04984</name>
</gene>
<feature type="coiled-coil region" evidence="1">
    <location>
        <begin position="678"/>
        <end position="705"/>
    </location>
</feature>
<feature type="region of interest" description="Disordered" evidence="2">
    <location>
        <begin position="1"/>
        <end position="40"/>
    </location>
</feature>
<keyword evidence="1" id="KW-0175">Coiled coil</keyword>
<dbReference type="HOGENOM" id="CLU_337441_0_0_1"/>
<dbReference type="OrthoDB" id="10591858at2759"/>
<evidence type="ECO:0000313" key="4">
    <source>
        <dbReference type="Proteomes" id="UP000007148"/>
    </source>
</evidence>
<evidence type="ECO:0000256" key="1">
    <source>
        <dbReference type="SAM" id="Coils"/>
    </source>
</evidence>
<feature type="compositionally biased region" description="Polar residues" evidence="2">
    <location>
        <begin position="418"/>
        <end position="429"/>
    </location>
</feature>
<feature type="compositionally biased region" description="Polar residues" evidence="2">
    <location>
        <begin position="455"/>
        <end position="466"/>
    </location>
</feature>
<feature type="region of interest" description="Disordered" evidence="2">
    <location>
        <begin position="140"/>
        <end position="274"/>
    </location>
</feature>
<organism evidence="3 4">
    <name type="scientific">Serendipita indica (strain DSM 11827)</name>
    <name type="common">Root endophyte fungus</name>
    <name type="synonym">Piriformospora indica</name>
    <dbReference type="NCBI Taxonomy" id="1109443"/>
    <lineage>
        <taxon>Eukaryota</taxon>
        <taxon>Fungi</taxon>
        <taxon>Dikarya</taxon>
        <taxon>Basidiomycota</taxon>
        <taxon>Agaricomycotina</taxon>
        <taxon>Agaricomycetes</taxon>
        <taxon>Sebacinales</taxon>
        <taxon>Serendipitaceae</taxon>
        <taxon>Serendipita</taxon>
    </lineage>
</organism>
<accession>G4TIB9</accession>
<feature type="compositionally biased region" description="Low complexity" evidence="2">
    <location>
        <begin position="311"/>
        <end position="325"/>
    </location>
</feature>
<evidence type="ECO:0000256" key="2">
    <source>
        <dbReference type="SAM" id="MobiDB-lite"/>
    </source>
</evidence>
<feature type="compositionally biased region" description="Basic and acidic residues" evidence="2">
    <location>
        <begin position="246"/>
        <end position="256"/>
    </location>
</feature>
<protein>
    <submittedName>
        <fullName evidence="3">Uncharacterized protein</fullName>
    </submittedName>
</protein>
<dbReference type="Proteomes" id="UP000007148">
    <property type="component" value="Unassembled WGS sequence"/>
</dbReference>
<name>G4TIB9_SERID</name>
<reference evidence="3 4" key="1">
    <citation type="journal article" date="2011" name="PLoS Pathog.">
        <title>Endophytic Life Strategies Decoded by Genome and Transcriptome Analyses of the Mutualistic Root Symbiont Piriformospora indica.</title>
        <authorList>
            <person name="Zuccaro A."/>
            <person name="Lahrmann U."/>
            <person name="Guldener U."/>
            <person name="Langen G."/>
            <person name="Pfiffi S."/>
            <person name="Biedenkopf D."/>
            <person name="Wong P."/>
            <person name="Samans B."/>
            <person name="Grimm C."/>
            <person name="Basiewicz M."/>
            <person name="Murat C."/>
            <person name="Martin F."/>
            <person name="Kogel K.H."/>
        </authorList>
    </citation>
    <scope>NUCLEOTIDE SEQUENCE [LARGE SCALE GENOMIC DNA]</scope>
    <source>
        <strain evidence="3 4">DSM 11827</strain>
    </source>
</reference>
<comment type="caution">
    <text evidence="3">The sequence shown here is derived from an EMBL/GenBank/DDBJ whole genome shotgun (WGS) entry which is preliminary data.</text>
</comment>
<keyword evidence="4" id="KW-1185">Reference proteome</keyword>
<dbReference type="InParanoid" id="G4TIB9"/>
<feature type="coiled-coil region" evidence="1">
    <location>
        <begin position="778"/>
        <end position="805"/>
    </location>
</feature>
<feature type="compositionally biased region" description="Basic and acidic residues" evidence="2">
    <location>
        <begin position="184"/>
        <end position="201"/>
    </location>
</feature>
<feature type="compositionally biased region" description="Polar residues" evidence="2">
    <location>
        <begin position="504"/>
        <end position="517"/>
    </location>
</feature>
<feature type="compositionally biased region" description="Basic and acidic residues" evidence="2">
    <location>
        <begin position="337"/>
        <end position="353"/>
    </location>
</feature>